<evidence type="ECO:0000313" key="6">
    <source>
        <dbReference type="Proteomes" id="UP000682802"/>
    </source>
</evidence>
<keyword evidence="6" id="KW-1185">Reference proteome</keyword>
<dbReference type="SMART" id="SM00331">
    <property type="entry name" value="PP2C_SIG"/>
    <property type="match status" value="1"/>
</dbReference>
<dbReference type="Gene3D" id="1.25.40.10">
    <property type="entry name" value="Tetratricopeptide repeat domain"/>
    <property type="match status" value="1"/>
</dbReference>
<evidence type="ECO:0000256" key="1">
    <source>
        <dbReference type="ARBA" id="ARBA00022801"/>
    </source>
</evidence>
<feature type="transmembrane region" description="Helical" evidence="3">
    <location>
        <begin position="422"/>
        <end position="441"/>
    </location>
</feature>
<dbReference type="RefSeq" id="WP_144072575.1">
    <property type="nucleotide sequence ID" value="NZ_CP076128.1"/>
</dbReference>
<dbReference type="PROSITE" id="PS50005">
    <property type="entry name" value="TPR"/>
    <property type="match status" value="1"/>
</dbReference>
<feature type="repeat" description="TPR" evidence="2">
    <location>
        <begin position="158"/>
        <end position="191"/>
    </location>
</feature>
<dbReference type="InterPro" id="IPR011990">
    <property type="entry name" value="TPR-like_helical_dom_sf"/>
</dbReference>
<dbReference type="Pfam" id="PF13181">
    <property type="entry name" value="TPR_8"/>
    <property type="match status" value="1"/>
</dbReference>
<name>A0ABX8H001_9BACT</name>
<keyword evidence="3" id="KW-0472">Membrane</keyword>
<accession>A0ABX8H001</accession>
<evidence type="ECO:0000256" key="3">
    <source>
        <dbReference type="SAM" id="Phobius"/>
    </source>
</evidence>
<dbReference type="InterPro" id="IPR036457">
    <property type="entry name" value="PPM-type-like_dom_sf"/>
</dbReference>
<sequence>MLVLNVLSISTFVYADQVESSRIEQVYNMPDNEDKVNILASMAIIETERNPSKHTPPFKLVNDAIKVAKRINNKVALTNALNTKAIIFRKFSTFDQAIDYHLQAISLAEKSLDETEKVDLLMDLGCTYRVSLNYQKAKECFNQAKTLAHDLQLYERESICMLNNAYLYISINEQKEALAYFNEAIQLSEDKKITDSYILSTLGKGIAYTIEKPNFKVSKKYFIATITSSKKKKRTFYEGIAKIYLGRTYLRSNNLSRAYKYFVEAVAILSPLKDSYHILESYKSLDDVLNFRDFYAEALSYKNSLKYYRGELSQSQYNAAVKEELELFGNPDKEELDHLRNALSELKMHYSFLDSINTLDEEEAAFLLKNYLDNQKKKLNNLESDRSYLSHLLKETEKSAKQKIELLEQKNLLQRTLISKQYWIGIALILIVVFISSMGIMQFRVAKQKKKTNLTLQAQNLKISEQNIEIQTTADQLQETLVKLQYQNKKTEESIQAGWKIQNAMLPTTSEFEDVFSDYFVFYQPRDIVSGDFYWVGKKEDGHIIVAALDCTGHGIPGAFMSMMGNALIHQVVQVEGEIDPSIILQKIDNYISKALHQGRNTDSREGMDVSICVINPSKTHLEFSGAKNPLLIISHQEPTFYKGTNRHVGGNRSSKKTAITFDKSKIEIRPSDRFYIYSDGYQDQFGGPENKKFMRKQLIEKLCKTSTLSMAEQKEVMKTTFLEWKGEQKQLDDLLLIGFKC</sequence>
<proteinExistence type="predicted"/>
<dbReference type="Proteomes" id="UP000682802">
    <property type="component" value="Chromosome 1"/>
</dbReference>
<dbReference type="EMBL" id="CP076128">
    <property type="protein sequence ID" value="QWG08662.1"/>
    <property type="molecule type" value="Genomic_DNA"/>
</dbReference>
<reference evidence="5 6" key="1">
    <citation type="submission" date="2021-05" db="EMBL/GenBank/DDBJ databases">
        <title>Comparative genomic studies on the polysaccharide-degrading batcterial strains of the Flammeovirga genus.</title>
        <authorList>
            <person name="Zewei F."/>
            <person name="Zheng Z."/>
            <person name="Yu L."/>
            <person name="Ruyue G."/>
            <person name="Yanhong M."/>
            <person name="Yuanyuan C."/>
            <person name="Jingyan G."/>
            <person name="Wenjun H."/>
        </authorList>
    </citation>
    <scope>NUCLEOTIDE SEQUENCE [LARGE SCALE GENOMIC DNA]</scope>
    <source>
        <strain evidence="5 6">YS10</strain>
    </source>
</reference>
<dbReference type="Gene3D" id="3.60.40.10">
    <property type="entry name" value="PPM-type phosphatase domain"/>
    <property type="match status" value="1"/>
</dbReference>
<feature type="domain" description="PPM-type phosphatase" evidence="4">
    <location>
        <begin position="517"/>
        <end position="742"/>
    </location>
</feature>
<protein>
    <submittedName>
        <fullName evidence="5">SpoIIE family protein phosphatase</fullName>
    </submittedName>
</protein>
<keyword evidence="1" id="KW-0378">Hydrolase</keyword>
<keyword evidence="2" id="KW-0802">TPR repeat</keyword>
<keyword evidence="3" id="KW-0812">Transmembrane</keyword>
<evidence type="ECO:0000313" key="5">
    <source>
        <dbReference type="EMBL" id="QWG08662.1"/>
    </source>
</evidence>
<organism evidence="5 6">
    <name type="scientific">Flammeovirga kamogawensis</name>
    <dbReference type="NCBI Taxonomy" id="373891"/>
    <lineage>
        <taxon>Bacteria</taxon>
        <taxon>Pseudomonadati</taxon>
        <taxon>Bacteroidota</taxon>
        <taxon>Cytophagia</taxon>
        <taxon>Cytophagales</taxon>
        <taxon>Flammeovirgaceae</taxon>
        <taxon>Flammeovirga</taxon>
    </lineage>
</organism>
<dbReference type="InterPro" id="IPR019734">
    <property type="entry name" value="TPR_rpt"/>
</dbReference>
<evidence type="ECO:0000259" key="4">
    <source>
        <dbReference type="SMART" id="SM00331"/>
    </source>
</evidence>
<dbReference type="InterPro" id="IPR052016">
    <property type="entry name" value="Bact_Sigma-Reg"/>
</dbReference>
<evidence type="ECO:0000256" key="2">
    <source>
        <dbReference type="PROSITE-ProRule" id="PRU00339"/>
    </source>
</evidence>
<dbReference type="PANTHER" id="PTHR43156">
    <property type="entry name" value="STAGE II SPORULATION PROTEIN E-RELATED"/>
    <property type="match status" value="1"/>
</dbReference>
<dbReference type="InterPro" id="IPR001932">
    <property type="entry name" value="PPM-type_phosphatase-like_dom"/>
</dbReference>
<dbReference type="PANTHER" id="PTHR43156:SF9">
    <property type="entry name" value="HAMP DOMAIN-CONTAINING PROTEIN"/>
    <property type="match status" value="1"/>
</dbReference>
<dbReference type="SUPFAM" id="SSF48452">
    <property type="entry name" value="TPR-like"/>
    <property type="match status" value="1"/>
</dbReference>
<gene>
    <name evidence="5" type="ORF">KM029_06915</name>
</gene>
<keyword evidence="3" id="KW-1133">Transmembrane helix</keyword>
<dbReference type="SMART" id="SM00028">
    <property type="entry name" value="TPR"/>
    <property type="match status" value="4"/>
</dbReference>
<dbReference type="Pfam" id="PF07228">
    <property type="entry name" value="SpoIIE"/>
    <property type="match status" value="1"/>
</dbReference>